<dbReference type="Pfam" id="PF04366">
    <property type="entry name" value="Ysc84"/>
    <property type="match status" value="1"/>
</dbReference>
<accession>Q2RNX1</accession>
<feature type="chain" id="PRO_5004214585" description="Ysc84 actin-binding domain-containing protein" evidence="1">
    <location>
        <begin position="36"/>
        <end position="327"/>
    </location>
</feature>
<evidence type="ECO:0000256" key="1">
    <source>
        <dbReference type="SAM" id="SignalP"/>
    </source>
</evidence>
<dbReference type="EMBL" id="CP000230">
    <property type="protein sequence ID" value="ABC24174.1"/>
    <property type="molecule type" value="Genomic_DNA"/>
</dbReference>
<feature type="signal peptide" evidence="1">
    <location>
        <begin position="1"/>
        <end position="35"/>
    </location>
</feature>
<evidence type="ECO:0000313" key="4">
    <source>
        <dbReference type="Proteomes" id="UP000001929"/>
    </source>
</evidence>
<dbReference type="HOGENOM" id="CLU_849611_0_0_5"/>
<dbReference type="RefSeq" id="WP_011391127.1">
    <property type="nucleotide sequence ID" value="NC_007643.1"/>
</dbReference>
<dbReference type="InterPro" id="IPR007461">
    <property type="entry name" value="Ysc84_actin-binding"/>
</dbReference>
<keyword evidence="4" id="KW-1185">Reference proteome</keyword>
<proteinExistence type="predicted"/>
<dbReference type="PANTHER" id="PTHR15629">
    <property type="entry name" value="SH3YL1 PROTEIN"/>
    <property type="match status" value="1"/>
</dbReference>
<dbReference type="Proteomes" id="UP000001929">
    <property type="component" value="Chromosome"/>
</dbReference>
<organism evidence="3 4">
    <name type="scientific">Rhodospirillum rubrum (strain ATCC 11170 / ATH 1.1.1 / DSM 467 / LMG 4362 / NCIMB 8255 / S1)</name>
    <dbReference type="NCBI Taxonomy" id="269796"/>
    <lineage>
        <taxon>Bacteria</taxon>
        <taxon>Pseudomonadati</taxon>
        <taxon>Pseudomonadota</taxon>
        <taxon>Alphaproteobacteria</taxon>
        <taxon>Rhodospirillales</taxon>
        <taxon>Rhodospirillaceae</taxon>
        <taxon>Rhodospirillum</taxon>
    </lineage>
</organism>
<dbReference type="PROSITE" id="PS51257">
    <property type="entry name" value="PROKAR_LIPOPROTEIN"/>
    <property type="match status" value="1"/>
</dbReference>
<dbReference type="CDD" id="cd11524">
    <property type="entry name" value="SYLF"/>
    <property type="match status" value="1"/>
</dbReference>
<protein>
    <recommendedName>
        <fullName evidence="2">Ysc84 actin-binding domain-containing protein</fullName>
    </recommendedName>
</protein>
<evidence type="ECO:0000313" key="3">
    <source>
        <dbReference type="EMBL" id="ABC24174.1"/>
    </source>
</evidence>
<feature type="domain" description="Ysc84 actin-binding" evidence="2">
    <location>
        <begin position="205"/>
        <end position="326"/>
    </location>
</feature>
<dbReference type="EnsemblBacteria" id="ABC24174">
    <property type="protein sequence ID" value="ABC24174"/>
    <property type="gene ID" value="Rru_A3380"/>
</dbReference>
<reference evidence="3 4" key="1">
    <citation type="journal article" date="2011" name="Stand. Genomic Sci.">
        <title>Complete genome sequence of Rhodospirillum rubrum type strain (S1).</title>
        <authorList>
            <person name="Munk A.C."/>
            <person name="Copeland A."/>
            <person name="Lucas S."/>
            <person name="Lapidus A."/>
            <person name="Del Rio T.G."/>
            <person name="Barry K."/>
            <person name="Detter J.C."/>
            <person name="Hammon N."/>
            <person name="Israni S."/>
            <person name="Pitluck S."/>
            <person name="Brettin T."/>
            <person name="Bruce D."/>
            <person name="Han C."/>
            <person name="Tapia R."/>
            <person name="Gilna P."/>
            <person name="Schmutz J."/>
            <person name="Larimer F."/>
            <person name="Land M."/>
            <person name="Kyrpides N.C."/>
            <person name="Mavromatis K."/>
            <person name="Richardson P."/>
            <person name="Rohde M."/>
            <person name="Goker M."/>
            <person name="Klenk H.P."/>
            <person name="Zhang Y."/>
            <person name="Roberts G.P."/>
            <person name="Reslewic S."/>
            <person name="Schwartz D.C."/>
        </authorList>
    </citation>
    <scope>NUCLEOTIDE SEQUENCE [LARGE SCALE GENOMIC DNA]</scope>
    <source>
        <strain evidence="4">ATCC 11170 / ATH 1.1.1 / DSM 467 / LMG 4362 / NCIMB 8255 / S1</strain>
    </source>
</reference>
<gene>
    <name evidence="3" type="ordered locus">Rru_A3380</name>
</gene>
<dbReference type="DNASU" id="3836832"/>
<dbReference type="GO" id="GO:0035091">
    <property type="term" value="F:phosphatidylinositol binding"/>
    <property type="evidence" value="ECO:0007669"/>
    <property type="project" value="TreeGrafter"/>
</dbReference>
<sequence>MPRSFPSVSPALRRPVACLAAAGFLACAPIAPLFAQSGSPQSLSAPAYGQEFQTPQGGTYATPTTPSYNAPTGTPSYAAPPGGMAQPIEDMPVREIGTPAVNTPPPEGPAPVTDQTRMVAPDASESAADARATILSAEATLTRMTSTTGFKDQLKTLIRRSRAVLIIPSFYKAGFLVGGAYGHGVLLVRSSDGSFSDPAFYRLTAGSFGFQFGVQDNQVVMAIMTEAGLKAVMEDQFKGGATASVSFFMVGAGAEASTTTDVGEDIYAFSQSVGLFGGAGLEGTKIEPRQSWNMAVYGAGTTVRNVLFDRRVSTPLAANLKHLLAKQ</sequence>
<evidence type="ECO:0000259" key="2">
    <source>
        <dbReference type="Pfam" id="PF04366"/>
    </source>
</evidence>
<name>Q2RNX1_RHORT</name>
<dbReference type="eggNOG" id="COG2930">
    <property type="taxonomic scope" value="Bacteria"/>
</dbReference>
<dbReference type="PANTHER" id="PTHR15629:SF2">
    <property type="entry name" value="SH3 DOMAIN-CONTAINING YSC84-LIKE PROTEIN 1"/>
    <property type="match status" value="1"/>
</dbReference>
<dbReference type="KEGG" id="rru:Rru_A3380"/>
<dbReference type="InterPro" id="IPR051702">
    <property type="entry name" value="SH3_domain_YSC84-like"/>
</dbReference>
<dbReference type="PATRIC" id="fig|269796.9.peg.3495"/>
<dbReference type="AlphaFoldDB" id="Q2RNX1"/>
<dbReference type="STRING" id="269796.Rru_A3380"/>
<keyword evidence="1" id="KW-0732">Signal</keyword>